<feature type="transmembrane region" description="Helical" evidence="6">
    <location>
        <begin position="167"/>
        <end position="188"/>
    </location>
</feature>
<dbReference type="Pfam" id="PF00528">
    <property type="entry name" value="BPD_transp_1"/>
    <property type="match status" value="1"/>
</dbReference>
<dbReference type="Proteomes" id="UP000263232">
    <property type="component" value="Chromosome"/>
</dbReference>
<sequence length="230" mass="25214">MSIHHKGVLDLTGLTQMNLWEKILWYYDINGVYVWEQFLQHLLLSFYGVILAAIIAVPLGFYLARHHKLAQWIIQLASLIQIVPSIALMTLLMFLFGLGPNLVILTIFLYSLLPILSNTYTGVMNVDQNVINAGKGMGMTRNQVLFNIEIPLSLSIIISGIRSAFVMAIGVATIGAFVGAGGLGMVLIRGMRASDGTAIILAAVIPIALLSIVSDIMLSFVEKRLNPYRA</sequence>
<reference evidence="8 9" key="1">
    <citation type="submission" date="2017-09" db="EMBL/GenBank/DDBJ databases">
        <title>Complete genome sequence of Oxytococcus suis strain ZY16052.</title>
        <authorList>
            <person name="Li F."/>
        </authorList>
    </citation>
    <scope>NUCLEOTIDE SEQUENCE [LARGE SCALE GENOMIC DNA]</scope>
    <source>
        <strain evidence="8 9">ZY16052</strain>
    </source>
</reference>
<organism evidence="8 9">
    <name type="scientific">Suicoccus acidiformans</name>
    <dbReference type="NCBI Taxonomy" id="2036206"/>
    <lineage>
        <taxon>Bacteria</taxon>
        <taxon>Bacillati</taxon>
        <taxon>Bacillota</taxon>
        <taxon>Bacilli</taxon>
        <taxon>Lactobacillales</taxon>
        <taxon>Aerococcaceae</taxon>
        <taxon>Suicoccus</taxon>
    </lineage>
</organism>
<keyword evidence="4 6" id="KW-1133">Transmembrane helix</keyword>
<evidence type="ECO:0000259" key="7">
    <source>
        <dbReference type="PROSITE" id="PS50928"/>
    </source>
</evidence>
<dbReference type="GO" id="GO:0031460">
    <property type="term" value="P:glycine betaine transport"/>
    <property type="evidence" value="ECO:0007669"/>
    <property type="project" value="TreeGrafter"/>
</dbReference>
<dbReference type="EMBL" id="CP023434">
    <property type="protein sequence ID" value="AXY25431.1"/>
    <property type="molecule type" value="Genomic_DNA"/>
</dbReference>
<protein>
    <submittedName>
        <fullName evidence="8">Amino acid ABC transporter permease</fullName>
    </submittedName>
</protein>
<dbReference type="KEGG" id="abae:CL176_05125"/>
<feature type="domain" description="ABC transmembrane type-1" evidence="7">
    <location>
        <begin position="38"/>
        <end position="218"/>
    </location>
</feature>
<comment type="similarity">
    <text evidence="6">Belongs to the binding-protein-dependent transport system permease family.</text>
</comment>
<evidence type="ECO:0000256" key="2">
    <source>
        <dbReference type="ARBA" id="ARBA00022448"/>
    </source>
</evidence>
<evidence type="ECO:0000313" key="9">
    <source>
        <dbReference type="Proteomes" id="UP000263232"/>
    </source>
</evidence>
<comment type="subcellular location">
    <subcellularLocation>
        <location evidence="6">Cell membrane</location>
        <topology evidence="6">Multi-pass membrane protein</topology>
    </subcellularLocation>
    <subcellularLocation>
        <location evidence="1">Membrane</location>
        <topology evidence="1">Multi-pass membrane protein</topology>
    </subcellularLocation>
</comment>
<feature type="transmembrane region" description="Helical" evidence="6">
    <location>
        <begin position="200"/>
        <end position="221"/>
    </location>
</feature>
<evidence type="ECO:0000256" key="6">
    <source>
        <dbReference type="RuleBase" id="RU363032"/>
    </source>
</evidence>
<dbReference type="GO" id="GO:0055085">
    <property type="term" value="P:transmembrane transport"/>
    <property type="evidence" value="ECO:0007669"/>
    <property type="project" value="InterPro"/>
</dbReference>
<evidence type="ECO:0000256" key="5">
    <source>
        <dbReference type="ARBA" id="ARBA00023136"/>
    </source>
</evidence>
<keyword evidence="5 6" id="KW-0472">Membrane</keyword>
<dbReference type="Gene3D" id="1.10.3720.10">
    <property type="entry name" value="MetI-like"/>
    <property type="match status" value="1"/>
</dbReference>
<dbReference type="GO" id="GO:0005886">
    <property type="term" value="C:plasma membrane"/>
    <property type="evidence" value="ECO:0007669"/>
    <property type="project" value="UniProtKB-SubCell"/>
</dbReference>
<keyword evidence="3 6" id="KW-0812">Transmembrane</keyword>
<name>A0A347WK24_9LACT</name>
<keyword evidence="2 6" id="KW-0813">Transport</keyword>
<dbReference type="PROSITE" id="PS50928">
    <property type="entry name" value="ABC_TM1"/>
    <property type="match status" value="1"/>
</dbReference>
<evidence type="ECO:0000313" key="8">
    <source>
        <dbReference type="EMBL" id="AXY25431.1"/>
    </source>
</evidence>
<feature type="transmembrane region" description="Helical" evidence="6">
    <location>
        <begin position="76"/>
        <end position="96"/>
    </location>
</feature>
<feature type="transmembrane region" description="Helical" evidence="6">
    <location>
        <begin position="102"/>
        <end position="123"/>
    </location>
</feature>
<accession>A0A347WK24</accession>
<dbReference type="PANTHER" id="PTHR30177:SF4">
    <property type="entry name" value="OSMOPROTECTANT IMPORT PERMEASE PROTEIN OSMW"/>
    <property type="match status" value="1"/>
</dbReference>
<feature type="transmembrane region" description="Helical" evidence="6">
    <location>
        <begin position="144"/>
        <end position="161"/>
    </location>
</feature>
<dbReference type="OrthoDB" id="9801163at2"/>
<evidence type="ECO:0000256" key="1">
    <source>
        <dbReference type="ARBA" id="ARBA00004141"/>
    </source>
</evidence>
<dbReference type="FunFam" id="1.10.3720.10:FF:000001">
    <property type="entry name" value="Glycine betaine ABC transporter, permease"/>
    <property type="match status" value="1"/>
</dbReference>
<dbReference type="InterPro" id="IPR035906">
    <property type="entry name" value="MetI-like_sf"/>
</dbReference>
<keyword evidence="9" id="KW-1185">Reference proteome</keyword>
<dbReference type="InterPro" id="IPR000515">
    <property type="entry name" value="MetI-like"/>
</dbReference>
<dbReference type="SUPFAM" id="SSF161098">
    <property type="entry name" value="MetI-like"/>
    <property type="match status" value="1"/>
</dbReference>
<evidence type="ECO:0000256" key="3">
    <source>
        <dbReference type="ARBA" id="ARBA00022692"/>
    </source>
</evidence>
<dbReference type="InterPro" id="IPR051204">
    <property type="entry name" value="ABC_transp_perm/SBD"/>
</dbReference>
<dbReference type="CDD" id="cd06261">
    <property type="entry name" value="TM_PBP2"/>
    <property type="match status" value="1"/>
</dbReference>
<feature type="transmembrane region" description="Helical" evidence="6">
    <location>
        <begin position="42"/>
        <end position="64"/>
    </location>
</feature>
<evidence type="ECO:0000256" key="4">
    <source>
        <dbReference type="ARBA" id="ARBA00022989"/>
    </source>
</evidence>
<proteinExistence type="inferred from homology"/>
<dbReference type="PANTHER" id="PTHR30177">
    <property type="entry name" value="GLYCINE BETAINE/L-PROLINE TRANSPORT SYSTEM PERMEASE PROTEIN PROW"/>
    <property type="match status" value="1"/>
</dbReference>
<gene>
    <name evidence="8" type="ORF">CL176_05125</name>
</gene>
<dbReference type="AlphaFoldDB" id="A0A347WK24"/>